<dbReference type="PANTHER" id="PTHR33121:SF76">
    <property type="entry name" value="SIGNALING PROTEIN"/>
    <property type="match status" value="1"/>
</dbReference>
<dbReference type="Pfam" id="PF00563">
    <property type="entry name" value="EAL"/>
    <property type="match status" value="1"/>
</dbReference>
<accession>A0A4Q7ZP86</accession>
<dbReference type="GO" id="GO:0071111">
    <property type="term" value="F:cyclic-guanylate-specific phosphodiesterase activity"/>
    <property type="evidence" value="ECO:0007669"/>
    <property type="project" value="InterPro"/>
</dbReference>
<dbReference type="InterPro" id="IPR035919">
    <property type="entry name" value="EAL_sf"/>
</dbReference>
<protein>
    <submittedName>
        <fullName evidence="2">EAL domain-containing protein (Putative c-di-GMP-specific phosphodiesterase class I)</fullName>
    </submittedName>
</protein>
<name>A0A4Q7ZP86_9ACTN</name>
<dbReference type="SMART" id="SM00052">
    <property type="entry name" value="EAL"/>
    <property type="match status" value="1"/>
</dbReference>
<evidence type="ECO:0000313" key="3">
    <source>
        <dbReference type="Proteomes" id="UP000292564"/>
    </source>
</evidence>
<reference evidence="2 3" key="1">
    <citation type="submission" date="2019-02" db="EMBL/GenBank/DDBJ databases">
        <title>Sequencing the genomes of 1000 actinobacteria strains.</title>
        <authorList>
            <person name="Klenk H.-P."/>
        </authorList>
    </citation>
    <scope>NUCLEOTIDE SEQUENCE [LARGE SCALE GENOMIC DNA]</scope>
    <source>
        <strain evidence="2 3">DSM 45162</strain>
    </source>
</reference>
<keyword evidence="3" id="KW-1185">Reference proteome</keyword>
<evidence type="ECO:0000259" key="1">
    <source>
        <dbReference type="PROSITE" id="PS50883"/>
    </source>
</evidence>
<dbReference type="CDD" id="cd01948">
    <property type="entry name" value="EAL"/>
    <property type="match status" value="1"/>
</dbReference>
<dbReference type="AlphaFoldDB" id="A0A4Q7ZP86"/>
<organism evidence="2 3">
    <name type="scientific">Krasilnikovia cinnamomea</name>
    <dbReference type="NCBI Taxonomy" id="349313"/>
    <lineage>
        <taxon>Bacteria</taxon>
        <taxon>Bacillati</taxon>
        <taxon>Actinomycetota</taxon>
        <taxon>Actinomycetes</taxon>
        <taxon>Micromonosporales</taxon>
        <taxon>Micromonosporaceae</taxon>
        <taxon>Krasilnikovia</taxon>
    </lineage>
</organism>
<evidence type="ECO:0000313" key="2">
    <source>
        <dbReference type="EMBL" id="RZU52225.1"/>
    </source>
</evidence>
<comment type="caution">
    <text evidence="2">The sequence shown here is derived from an EMBL/GenBank/DDBJ whole genome shotgun (WGS) entry which is preliminary data.</text>
</comment>
<dbReference type="PANTHER" id="PTHR33121">
    <property type="entry name" value="CYCLIC DI-GMP PHOSPHODIESTERASE PDEF"/>
    <property type="match status" value="1"/>
</dbReference>
<dbReference type="Proteomes" id="UP000292564">
    <property type="component" value="Unassembled WGS sequence"/>
</dbReference>
<dbReference type="PROSITE" id="PS50883">
    <property type="entry name" value="EAL"/>
    <property type="match status" value="1"/>
</dbReference>
<dbReference type="OrthoDB" id="3278016at2"/>
<sequence>MTVLFRRETSLPSPVAAMAGRMGTPRPTDGATIEKIVEQRLLTAEFQPLVSLGTRHVVGFEALARGPADTQFASPAAMLTAAATKELLTELDMVARAVAADVVLKADLPEETMLFVNALPQGLLADAPDDLADVLRRALRRYRIVTEIDEAVLTGDPLMALAAANRVRALGVRVAIDNFGASTDALALLPLLAPDVIKLDMGLLAHAPNAHAAMVLDAVYSYRQATGALVVAQGVEHDHQLPFAAGLGARLGQGYLFGAAATVPQLSGEGVDSITLPAPVALQDDDPEALVLPGEEITAPGSLVRELAARLERTATNSEIPAATAIVCPDGRFPSGVPLTAANQLARNSAMTLLLAPHAELRPIRRAHMASLPNGDPLFKHTVIAILTPSAAAALVATADPNTEDTYTYRFSRDPEVATRLLHHLLKRAAHDA</sequence>
<dbReference type="Gene3D" id="3.20.20.450">
    <property type="entry name" value="EAL domain"/>
    <property type="match status" value="1"/>
</dbReference>
<proteinExistence type="predicted"/>
<dbReference type="RefSeq" id="WP_130510865.1">
    <property type="nucleotide sequence ID" value="NZ_SHKY01000001.1"/>
</dbReference>
<dbReference type="InterPro" id="IPR001633">
    <property type="entry name" value="EAL_dom"/>
</dbReference>
<dbReference type="InterPro" id="IPR050706">
    <property type="entry name" value="Cyclic-di-GMP_PDE-like"/>
</dbReference>
<feature type="domain" description="EAL" evidence="1">
    <location>
        <begin position="26"/>
        <end position="274"/>
    </location>
</feature>
<dbReference type="EMBL" id="SHKY01000001">
    <property type="protein sequence ID" value="RZU52225.1"/>
    <property type="molecule type" value="Genomic_DNA"/>
</dbReference>
<dbReference type="SUPFAM" id="SSF141868">
    <property type="entry name" value="EAL domain-like"/>
    <property type="match status" value="1"/>
</dbReference>
<gene>
    <name evidence="2" type="ORF">EV385_4072</name>
</gene>